<keyword evidence="1" id="KW-0472">Membrane</keyword>
<comment type="caution">
    <text evidence="3">The sequence shown here is derived from an EMBL/GenBank/DDBJ whole genome shotgun (WGS) entry which is preliminary data.</text>
</comment>
<dbReference type="InterPro" id="IPR019692">
    <property type="entry name" value="CFP-6_PH"/>
</dbReference>
<feature type="domain" description="Low molecular weight protein antigen 6 PH" evidence="2">
    <location>
        <begin position="63"/>
        <end position="139"/>
    </location>
</feature>
<evidence type="ECO:0000259" key="2">
    <source>
        <dbReference type="Pfam" id="PF10756"/>
    </source>
</evidence>
<dbReference type="OrthoDB" id="3213712at2"/>
<evidence type="ECO:0000313" key="4">
    <source>
        <dbReference type="Proteomes" id="UP000253094"/>
    </source>
</evidence>
<reference evidence="3 4" key="1">
    <citation type="submission" date="2018-06" db="EMBL/GenBank/DDBJ databases">
        <title>Sphaerisporangium craniellae sp. nov., isolated from a marine sponge in the South China Sea.</title>
        <authorList>
            <person name="Li L."/>
        </authorList>
    </citation>
    <scope>NUCLEOTIDE SEQUENCE [LARGE SCALE GENOMIC DNA]</scope>
    <source>
        <strain evidence="3 4">CCTCC AA 208026</strain>
    </source>
</reference>
<name>A0A367FSD4_9ACTN</name>
<feature type="transmembrane region" description="Helical" evidence="1">
    <location>
        <begin position="40"/>
        <end position="60"/>
    </location>
</feature>
<gene>
    <name evidence="3" type="ORF">DQ384_04960</name>
</gene>
<evidence type="ECO:0000313" key="3">
    <source>
        <dbReference type="EMBL" id="RCG32819.1"/>
    </source>
</evidence>
<organism evidence="3 4">
    <name type="scientific">Sphaerisporangium album</name>
    <dbReference type="NCBI Taxonomy" id="509200"/>
    <lineage>
        <taxon>Bacteria</taxon>
        <taxon>Bacillati</taxon>
        <taxon>Actinomycetota</taxon>
        <taxon>Actinomycetes</taxon>
        <taxon>Streptosporangiales</taxon>
        <taxon>Streptosporangiaceae</taxon>
        <taxon>Sphaerisporangium</taxon>
    </lineage>
</organism>
<dbReference type="AlphaFoldDB" id="A0A367FSD4"/>
<dbReference type="Proteomes" id="UP000253094">
    <property type="component" value="Unassembled WGS sequence"/>
</dbReference>
<dbReference type="Pfam" id="PF10756">
    <property type="entry name" value="bPH_6"/>
    <property type="match status" value="1"/>
</dbReference>
<keyword evidence="1" id="KW-1133">Transmembrane helix</keyword>
<dbReference type="EMBL" id="QOIL01000002">
    <property type="protein sequence ID" value="RCG32819.1"/>
    <property type="molecule type" value="Genomic_DNA"/>
</dbReference>
<dbReference type="RefSeq" id="WP_114027452.1">
    <property type="nucleotide sequence ID" value="NZ_QOIL01000002.1"/>
</dbReference>
<keyword evidence="1" id="KW-0812">Transmembrane</keyword>
<proteinExistence type="predicted"/>
<protein>
    <submittedName>
        <fullName evidence="3">PH domain-containing protein</fullName>
    </submittedName>
</protein>
<accession>A0A367FSD4</accession>
<keyword evidence="4" id="KW-1185">Reference proteome</keyword>
<feature type="transmembrane region" description="Helical" evidence="1">
    <location>
        <begin position="16"/>
        <end position="34"/>
    </location>
</feature>
<evidence type="ECO:0000256" key="1">
    <source>
        <dbReference type="SAM" id="Phobius"/>
    </source>
</evidence>
<sequence>MTGISRQARQWRVRRDFTALKWTAAAAFCVLGFVSGDVRAVILCVGGALLLGGFALYDVVAPVRLAADDQGLTVVTGVARRRRVLWPEITNIRVAETTRYGLRWSLLEIETAESLHLFSSFELGTSCMEAADDLYRLRPA</sequence>